<feature type="transmembrane region" description="Helical" evidence="1">
    <location>
        <begin position="136"/>
        <end position="157"/>
    </location>
</feature>
<keyword evidence="1" id="KW-0472">Membrane</keyword>
<accession>A0A7W7GWC3</accession>
<dbReference type="EMBL" id="JACHNB010000001">
    <property type="protein sequence ID" value="MBB4739509.1"/>
    <property type="molecule type" value="Genomic_DNA"/>
</dbReference>
<name>A0A7W7GWC3_9ACTN</name>
<evidence type="ECO:0000256" key="1">
    <source>
        <dbReference type="SAM" id="Phobius"/>
    </source>
</evidence>
<keyword evidence="1" id="KW-0812">Transmembrane</keyword>
<feature type="transmembrane region" description="Helical" evidence="1">
    <location>
        <begin position="338"/>
        <end position="357"/>
    </location>
</feature>
<dbReference type="GO" id="GO:0022857">
    <property type="term" value="F:transmembrane transporter activity"/>
    <property type="evidence" value="ECO:0007669"/>
    <property type="project" value="InterPro"/>
</dbReference>
<reference evidence="2 3" key="1">
    <citation type="submission" date="2020-08" db="EMBL/GenBank/DDBJ databases">
        <title>Sequencing the genomes of 1000 actinobacteria strains.</title>
        <authorList>
            <person name="Klenk H.-P."/>
        </authorList>
    </citation>
    <scope>NUCLEOTIDE SEQUENCE [LARGE SCALE GENOMIC DNA]</scope>
    <source>
        <strain evidence="2 3">DSM 45809</strain>
    </source>
</reference>
<dbReference type="RefSeq" id="WP_239176496.1">
    <property type="nucleotide sequence ID" value="NZ_BAABFG010000001.1"/>
</dbReference>
<gene>
    <name evidence="2" type="ORF">BJY16_002968</name>
</gene>
<keyword evidence="1" id="KW-1133">Transmembrane helix</keyword>
<feature type="transmembrane region" description="Helical" evidence="1">
    <location>
        <begin position="20"/>
        <end position="39"/>
    </location>
</feature>
<proteinExistence type="predicted"/>
<feature type="transmembrane region" description="Helical" evidence="1">
    <location>
        <begin position="261"/>
        <end position="278"/>
    </location>
</feature>
<dbReference type="InterPro" id="IPR036259">
    <property type="entry name" value="MFS_trans_sf"/>
</dbReference>
<comment type="caution">
    <text evidence="2">The sequence shown here is derived from an EMBL/GenBank/DDBJ whole genome shotgun (WGS) entry which is preliminary data.</text>
</comment>
<organism evidence="2 3">
    <name type="scientific">Actinoplanes octamycinicus</name>
    <dbReference type="NCBI Taxonomy" id="135948"/>
    <lineage>
        <taxon>Bacteria</taxon>
        <taxon>Bacillati</taxon>
        <taxon>Actinomycetota</taxon>
        <taxon>Actinomycetes</taxon>
        <taxon>Micromonosporales</taxon>
        <taxon>Micromonosporaceae</taxon>
        <taxon>Actinoplanes</taxon>
    </lineage>
</organism>
<keyword evidence="3" id="KW-1185">Reference proteome</keyword>
<feature type="transmembrane region" description="Helical" evidence="1">
    <location>
        <begin position="225"/>
        <end position="249"/>
    </location>
</feature>
<dbReference type="PANTHER" id="PTHR23530:SF1">
    <property type="entry name" value="PERMEASE, MAJOR FACILITATOR SUPERFAMILY-RELATED"/>
    <property type="match status" value="1"/>
</dbReference>
<dbReference type="InterPro" id="IPR053160">
    <property type="entry name" value="MFS_DHA3_Transporter"/>
</dbReference>
<dbReference type="Gene3D" id="1.20.1250.20">
    <property type="entry name" value="MFS general substrate transporter like domains"/>
    <property type="match status" value="1"/>
</dbReference>
<dbReference type="AlphaFoldDB" id="A0A7W7GWC3"/>
<dbReference type="InterPro" id="IPR011701">
    <property type="entry name" value="MFS"/>
</dbReference>
<dbReference type="Proteomes" id="UP000546162">
    <property type="component" value="Unassembled WGS sequence"/>
</dbReference>
<dbReference type="SUPFAM" id="SSF103473">
    <property type="entry name" value="MFS general substrate transporter"/>
    <property type="match status" value="1"/>
</dbReference>
<feature type="transmembrane region" description="Helical" evidence="1">
    <location>
        <begin position="75"/>
        <end position="98"/>
    </location>
</feature>
<feature type="transmembrane region" description="Helical" evidence="1">
    <location>
        <begin position="51"/>
        <end position="69"/>
    </location>
</feature>
<protein>
    <submittedName>
        <fullName evidence="2">MFS family permease</fullName>
    </submittedName>
</protein>
<dbReference type="Pfam" id="PF07690">
    <property type="entry name" value="MFS_1"/>
    <property type="match status" value="1"/>
</dbReference>
<evidence type="ECO:0000313" key="3">
    <source>
        <dbReference type="Proteomes" id="UP000546162"/>
    </source>
</evidence>
<evidence type="ECO:0000313" key="2">
    <source>
        <dbReference type="EMBL" id="MBB4739509.1"/>
    </source>
</evidence>
<dbReference type="PANTHER" id="PTHR23530">
    <property type="entry name" value="TRANSPORT PROTEIN-RELATED"/>
    <property type="match status" value="1"/>
</dbReference>
<feature type="transmembrane region" description="Helical" evidence="1">
    <location>
        <begin position="196"/>
        <end position="213"/>
    </location>
</feature>
<feature type="transmembrane region" description="Helical" evidence="1">
    <location>
        <begin position="110"/>
        <end position="130"/>
    </location>
</feature>
<sequence>MLLYPVYALLFADAGLTTGQISSLFAIWSIVAFSCEIPAGALADTWSRKRVYALGELLTAAGFGCWLLWPGYPGFAAGFVLWGLGGALSSGTLEALSYDALGDAAAYARLTGHAGTVGLLAMLAATLLAAPAYAAGGYHLVGTISIATVTAGGLLALRLPDKPLPGTPSAPDPPATPEPPAAPVRTALRLIRGDRAVARALLVAALVPGFSALDEYLPLLARDKGAPTAAVPLLFALTALAMAAGSAVAARRPVRPPTRPLLLAATLLATGALLPHLAGMVPVAAAFGLLQYAMVHAGTGLQEVIPSAARTTVLSVSGFAAELCAVLLYAGFALPVPLGWLFAVAALPLIATARLAARRSPAG</sequence>